<dbReference type="PANTHER" id="PTHR43772">
    <property type="entry name" value="ENDO-1,4-BETA-XYLANASE"/>
    <property type="match status" value="1"/>
</dbReference>
<gene>
    <name evidence="10" type="ORF">XCCB100_1768</name>
</gene>
<proteinExistence type="inferred from homology"/>
<keyword evidence="4" id="KW-0119">Carbohydrate metabolism</keyword>
<evidence type="ECO:0000256" key="9">
    <source>
        <dbReference type="SAM" id="SignalP"/>
    </source>
</evidence>
<evidence type="ECO:0000256" key="5">
    <source>
        <dbReference type="ARBA" id="ARBA00023295"/>
    </source>
</evidence>
<dbReference type="PANTHER" id="PTHR43772:SF2">
    <property type="entry name" value="PUTATIVE (AFU_ORTHOLOGUE AFUA_2G04480)-RELATED"/>
    <property type="match status" value="1"/>
</dbReference>
<organism evidence="10 11">
    <name type="scientific">Xanthomonas campestris pv. campestris (strain B100)</name>
    <dbReference type="NCBI Taxonomy" id="509169"/>
    <lineage>
        <taxon>Bacteria</taxon>
        <taxon>Pseudomonadati</taxon>
        <taxon>Pseudomonadota</taxon>
        <taxon>Gammaproteobacteria</taxon>
        <taxon>Lysobacterales</taxon>
        <taxon>Lysobacteraceae</taxon>
        <taxon>Xanthomonas</taxon>
    </lineage>
</organism>
<dbReference type="Proteomes" id="UP000001188">
    <property type="component" value="Chromosome"/>
</dbReference>
<evidence type="ECO:0000256" key="4">
    <source>
        <dbReference type="ARBA" id="ARBA00023277"/>
    </source>
</evidence>
<dbReference type="InterPro" id="IPR023296">
    <property type="entry name" value="Glyco_hydro_beta-prop_sf"/>
</dbReference>
<feature type="compositionally biased region" description="Low complexity" evidence="8">
    <location>
        <begin position="341"/>
        <end position="350"/>
    </location>
</feature>
<evidence type="ECO:0000256" key="2">
    <source>
        <dbReference type="ARBA" id="ARBA00022651"/>
    </source>
</evidence>
<reference evidence="10 11" key="1">
    <citation type="journal article" date="2008" name="J. Biotechnol.">
        <title>The genome of Xanthomonas campestris pv. campestris B100 and its use for the reconstruction of metabolic pathways involved in xanthan biosynthesis.</title>
        <authorList>
            <person name="Vorholter F.J."/>
            <person name="Schneiker S."/>
            <person name="Goesmann A."/>
            <person name="Krause L."/>
            <person name="Bekel T."/>
            <person name="Kaiser O."/>
            <person name="Linke B."/>
            <person name="Patschkowski T."/>
            <person name="Ruckert C."/>
            <person name="Schmid J."/>
            <person name="Sidhu V.K."/>
            <person name="Sieber V."/>
            <person name="Tauch A."/>
            <person name="Watt S.A."/>
            <person name="Weisshaar B."/>
            <person name="Becker A."/>
            <person name="Niehaus K."/>
            <person name="Puhler A."/>
        </authorList>
    </citation>
    <scope>NUCLEOTIDE SEQUENCE [LARGE SCALE GENOMIC DNA]</scope>
    <source>
        <strain evidence="10 11">B100</strain>
    </source>
</reference>
<dbReference type="Gene3D" id="2.60.120.260">
    <property type="entry name" value="Galactose-binding domain-like"/>
    <property type="match status" value="1"/>
</dbReference>
<dbReference type="EMBL" id="AM920689">
    <property type="protein sequence ID" value="CAP51120.1"/>
    <property type="molecule type" value="Genomic_DNA"/>
</dbReference>
<evidence type="ECO:0000256" key="1">
    <source>
        <dbReference type="ARBA" id="ARBA00009865"/>
    </source>
</evidence>
<keyword evidence="5 7" id="KW-0326">Glycosidase</keyword>
<feature type="region of interest" description="Disordered" evidence="8">
    <location>
        <begin position="341"/>
        <end position="369"/>
    </location>
</feature>
<evidence type="ECO:0000313" key="11">
    <source>
        <dbReference type="Proteomes" id="UP000001188"/>
    </source>
</evidence>
<dbReference type="SUPFAM" id="SSF75005">
    <property type="entry name" value="Arabinanase/levansucrase/invertase"/>
    <property type="match status" value="1"/>
</dbReference>
<name>B0RRN5_XANCB</name>
<feature type="signal peptide" evidence="9">
    <location>
        <begin position="1"/>
        <end position="28"/>
    </location>
</feature>
<evidence type="ECO:0000256" key="3">
    <source>
        <dbReference type="ARBA" id="ARBA00022801"/>
    </source>
</evidence>
<accession>B0RRN5</accession>
<feature type="chain" id="PRO_5002752368" evidence="9">
    <location>
        <begin position="29"/>
        <end position="532"/>
    </location>
</feature>
<dbReference type="Gene3D" id="2.115.10.20">
    <property type="entry name" value="Glycosyl hydrolase domain, family 43"/>
    <property type="match status" value="1"/>
</dbReference>
<evidence type="ECO:0000256" key="6">
    <source>
        <dbReference type="PIRSR" id="PIRSR606710-2"/>
    </source>
</evidence>
<sequence>MKWSVMCARACARIFATTLWLVSVPACAAVPAQPVQLHAPGNPILADGSTYSADPAPLVADGKLYILAGRDTAPPERNDFVMPGWQLFVTGDPERGNWSHYRDFLRPHAVFAWAGKRHAYAAQIVQGPDRRYYLYAPVQQRNASSADPFGIGVAVADSPLGPWTDAHPQGPIVSQSVPTPNTIQNIDPTVLVDDDGRVYLYWGTFGALYGVELQRDMVSFKGTPVAVDTLGGYFEAPWLFKRKGTYYLAYAANNAGRGSACTPTQYHACIAYASAPTPLGPWTYRGIVLPPVSSTTSHPGIVAFAGQWYLVYHTADAAGGGHFRRSVAIDRLQWDDGTQPASIRTITPTRRPQPPMQPQRNQAPAAYASASNGPDIPVQYWMAALNDGIVKANPLPPQLWGSWMPDNPPQQWIQYSWAQLVTLDRTRIVFWADQPTGAQIGVAPPARWHLEYRQGGHWVPVQASDRYGTRTGRYEAVSFSPVTTRCVRAVFDASGSGPSYAAFAVQEWEVLAPQPQQLPAATDADSRHCDAP</sequence>
<keyword evidence="2" id="KW-0624">Polysaccharide degradation</keyword>
<dbReference type="GO" id="GO:0045493">
    <property type="term" value="P:xylan catabolic process"/>
    <property type="evidence" value="ECO:0007669"/>
    <property type="project" value="UniProtKB-KW"/>
</dbReference>
<protein>
    <submittedName>
        <fullName evidence="10">Xylosidase</fullName>
    </submittedName>
</protein>
<dbReference type="InterPro" id="IPR052176">
    <property type="entry name" value="Glycosyl_Hydrlase_43_Enz"/>
</dbReference>
<evidence type="ECO:0000256" key="7">
    <source>
        <dbReference type="RuleBase" id="RU361187"/>
    </source>
</evidence>
<evidence type="ECO:0000256" key="8">
    <source>
        <dbReference type="SAM" id="MobiDB-lite"/>
    </source>
</evidence>
<evidence type="ECO:0000313" key="10">
    <source>
        <dbReference type="EMBL" id="CAP51120.1"/>
    </source>
</evidence>
<dbReference type="Pfam" id="PF04616">
    <property type="entry name" value="Glyco_hydro_43"/>
    <property type="match status" value="1"/>
</dbReference>
<feature type="site" description="Important for catalytic activity, responsible for pKa modulation of the active site Glu and correct orientation of both the proton donor and substrate" evidence="6">
    <location>
        <position position="187"/>
    </location>
</feature>
<keyword evidence="3 7" id="KW-0378">Hydrolase</keyword>
<keyword evidence="2" id="KW-0858">Xylan degradation</keyword>
<dbReference type="AlphaFoldDB" id="B0RRN5"/>
<dbReference type="CDD" id="cd08990">
    <property type="entry name" value="GH43_AXH_like"/>
    <property type="match status" value="1"/>
</dbReference>
<dbReference type="InterPro" id="IPR006710">
    <property type="entry name" value="Glyco_hydro_43"/>
</dbReference>
<comment type="similarity">
    <text evidence="1 7">Belongs to the glycosyl hydrolase 43 family.</text>
</comment>
<dbReference type="HOGENOM" id="CLU_009397_6_0_6"/>
<dbReference type="KEGG" id="xca:xcc-b100_1768"/>
<keyword evidence="9" id="KW-0732">Signal</keyword>
<dbReference type="GO" id="GO:0004553">
    <property type="term" value="F:hydrolase activity, hydrolyzing O-glycosyl compounds"/>
    <property type="evidence" value="ECO:0007669"/>
    <property type="project" value="InterPro"/>
</dbReference>